<protein>
    <submittedName>
        <fullName evidence="3">Looped-hinge helix DNA binding domain-containing protein, AbrB family</fullName>
    </submittedName>
</protein>
<dbReference type="Pfam" id="PF04014">
    <property type="entry name" value="MazE_antitoxin"/>
    <property type="match status" value="1"/>
</dbReference>
<evidence type="ECO:0000313" key="4">
    <source>
        <dbReference type="Proteomes" id="UP000199120"/>
    </source>
</evidence>
<dbReference type="RefSeq" id="WP_090548047.1">
    <property type="nucleotide sequence ID" value="NZ_FNSR01000002.1"/>
</dbReference>
<dbReference type="STRING" id="416943.SAMN05445871_4008"/>
<evidence type="ECO:0000313" key="3">
    <source>
        <dbReference type="EMBL" id="SEK93595.1"/>
    </source>
</evidence>
<reference evidence="4" key="1">
    <citation type="submission" date="2016-10" db="EMBL/GenBank/DDBJ databases">
        <authorList>
            <person name="Varghese N."/>
            <person name="Submissions S."/>
        </authorList>
    </citation>
    <scope>NUCLEOTIDE SEQUENCE [LARGE SCALE GENOMIC DNA]</scope>
    <source>
        <strain evidence="4">LMG 26416</strain>
    </source>
</reference>
<proteinExistence type="predicted"/>
<dbReference type="SUPFAM" id="SSF89447">
    <property type="entry name" value="AbrB/MazE/MraZ-like"/>
    <property type="match status" value="1"/>
</dbReference>
<name>A0A1H7L594_9BURK</name>
<dbReference type="EMBL" id="FOAJ01000004">
    <property type="protein sequence ID" value="SEK93595.1"/>
    <property type="molecule type" value="Genomic_DNA"/>
</dbReference>
<organism evidence="3 4">
    <name type="scientific">Paraburkholderia caballeronis</name>
    <dbReference type="NCBI Taxonomy" id="416943"/>
    <lineage>
        <taxon>Bacteria</taxon>
        <taxon>Pseudomonadati</taxon>
        <taxon>Pseudomonadota</taxon>
        <taxon>Betaproteobacteria</taxon>
        <taxon>Burkholderiales</taxon>
        <taxon>Burkholderiaceae</taxon>
        <taxon>Paraburkholderia</taxon>
    </lineage>
</organism>
<keyword evidence="4" id="KW-1185">Reference proteome</keyword>
<dbReference type="AlphaFoldDB" id="A0A1H7L594"/>
<dbReference type="InterPro" id="IPR037914">
    <property type="entry name" value="SpoVT-AbrB_sf"/>
</dbReference>
<accession>A0A1H7L594</accession>
<gene>
    <name evidence="3" type="ORF">SAMN05192542_104170</name>
</gene>
<feature type="domain" description="SpoVT-AbrB" evidence="2">
    <location>
        <begin position="4"/>
        <end position="50"/>
    </location>
</feature>
<dbReference type="Gene3D" id="2.10.260.10">
    <property type="match status" value="1"/>
</dbReference>
<dbReference type="GO" id="GO:0003677">
    <property type="term" value="F:DNA binding"/>
    <property type="evidence" value="ECO:0007669"/>
    <property type="project" value="InterPro"/>
</dbReference>
<dbReference type="NCBIfam" id="TIGR01439">
    <property type="entry name" value="lp_hng_hel_AbrB"/>
    <property type="match status" value="1"/>
</dbReference>
<evidence type="ECO:0000256" key="1">
    <source>
        <dbReference type="SAM" id="MobiDB-lite"/>
    </source>
</evidence>
<sequence length="77" mass="8598">MASSLLDKRGRTTVPARIRSVLDLRPGARLRWHVTPDGVILVRPKKTKSVRELAGLLQPNSPDTAIDVDEMNPWRDG</sequence>
<dbReference type="SMART" id="SM00966">
    <property type="entry name" value="SpoVT_AbrB"/>
    <property type="match status" value="1"/>
</dbReference>
<dbReference type="OrthoDB" id="9811597at2"/>
<evidence type="ECO:0000259" key="2">
    <source>
        <dbReference type="SMART" id="SM00966"/>
    </source>
</evidence>
<feature type="region of interest" description="Disordered" evidence="1">
    <location>
        <begin position="58"/>
        <end position="77"/>
    </location>
</feature>
<dbReference type="Proteomes" id="UP000199120">
    <property type="component" value="Unassembled WGS sequence"/>
</dbReference>
<dbReference type="InterPro" id="IPR007159">
    <property type="entry name" value="SpoVT-AbrB_dom"/>
</dbReference>